<gene>
    <name evidence="2" type="ORF">HELGO_WM10079</name>
</gene>
<dbReference type="InterPro" id="IPR002625">
    <property type="entry name" value="Smr_dom"/>
</dbReference>
<dbReference type="Gene3D" id="3.30.1370.110">
    <property type="match status" value="1"/>
</dbReference>
<dbReference type="PROSITE" id="PS50828">
    <property type="entry name" value="SMR"/>
    <property type="match status" value="1"/>
</dbReference>
<reference evidence="2" key="1">
    <citation type="submission" date="2020-01" db="EMBL/GenBank/DDBJ databases">
        <authorList>
            <person name="Meier V. D."/>
            <person name="Meier V D."/>
        </authorList>
    </citation>
    <scope>NUCLEOTIDE SEQUENCE</scope>
    <source>
        <strain evidence="2">HLG_WM_MAG_10</strain>
    </source>
</reference>
<protein>
    <submittedName>
        <fullName evidence="2">Smr protein/MutS2</fullName>
    </submittedName>
</protein>
<proteinExistence type="predicted"/>
<name>A0A6S6RT37_9BACT</name>
<dbReference type="InterPro" id="IPR036781">
    <property type="entry name" value="Smr_assoc-like_sf"/>
</dbReference>
<dbReference type="Gene3D" id="2.60.40.1600">
    <property type="entry name" value="Smr-associated-like"/>
    <property type="match status" value="1"/>
</dbReference>
<dbReference type="EMBL" id="CACVAQ010000008">
    <property type="protein sequence ID" value="CAA6798596.1"/>
    <property type="molecule type" value="Genomic_DNA"/>
</dbReference>
<dbReference type="InterPro" id="IPR036063">
    <property type="entry name" value="Smr_dom_sf"/>
</dbReference>
<sequence length="376" mass="43750">MFEIGAKIRFKYTGMLAEIIENHQDGSYTVWLEEEQEDGIAFEDDIVLDRNFKAIEQSEQQKTVKKKKKIKGPSTEDLFYSKAELDHKKRAALQPKNKKSLIVTSNKQDAIDEDTFVPTPIFQQVPSNKGCYLAFHQTSNSSYTIYLVNDTLTSFSFEFKLFLNQQLEHGFNKVIPANTFFAIGELLQAQFNDAPYINFVCPKFEFKKVIKLKYLKFLRTKQAIPLMGLETYGFLLFDKLNPYLKKNHSIKDYTSNHKREQSHLMAPVNRLYRSFDLMDVASFEQELDLHAEKLVNDTSEFTPRELYDLQLQVLEDFMNTAIEFGLKEVFIIHGLGKGKLKQGVDDFLRFHGDVKTYKNEFHEKYGFGATRVLLKK</sequence>
<dbReference type="SUPFAM" id="SSF158949">
    <property type="entry name" value="Smr-associated domain-like"/>
    <property type="match status" value="1"/>
</dbReference>
<dbReference type="AlphaFoldDB" id="A0A6S6RT37"/>
<accession>A0A6S6RT37</accession>
<organism evidence="2">
    <name type="scientific">uncultured Aureispira sp</name>
    <dbReference type="NCBI Taxonomy" id="1331704"/>
    <lineage>
        <taxon>Bacteria</taxon>
        <taxon>Pseudomonadati</taxon>
        <taxon>Bacteroidota</taxon>
        <taxon>Saprospiria</taxon>
        <taxon>Saprospirales</taxon>
        <taxon>Saprospiraceae</taxon>
        <taxon>Aureispira</taxon>
        <taxon>environmental samples</taxon>
    </lineage>
</organism>
<evidence type="ECO:0000259" key="1">
    <source>
        <dbReference type="PROSITE" id="PS50828"/>
    </source>
</evidence>
<dbReference type="Pfam" id="PF01713">
    <property type="entry name" value="Smr"/>
    <property type="match status" value="1"/>
</dbReference>
<feature type="domain" description="Smr" evidence="1">
    <location>
        <begin position="311"/>
        <end position="375"/>
    </location>
</feature>
<evidence type="ECO:0000313" key="2">
    <source>
        <dbReference type="EMBL" id="CAA6798596.1"/>
    </source>
</evidence>